<evidence type="ECO:0000313" key="3">
    <source>
        <dbReference type="Proteomes" id="UP000034098"/>
    </source>
</evidence>
<comment type="caution">
    <text evidence="2">The sequence shown here is derived from an EMBL/GenBank/DDBJ whole genome shotgun (WGS) entry which is preliminary data.</text>
</comment>
<dbReference type="EMBL" id="JYJA01000025">
    <property type="protein sequence ID" value="KJL44535.1"/>
    <property type="molecule type" value="Genomic_DNA"/>
</dbReference>
<feature type="compositionally biased region" description="Basic and acidic residues" evidence="1">
    <location>
        <begin position="249"/>
        <end position="259"/>
    </location>
</feature>
<feature type="region of interest" description="Disordered" evidence="1">
    <location>
        <begin position="64"/>
        <end position="87"/>
    </location>
</feature>
<dbReference type="Proteomes" id="UP000034098">
    <property type="component" value="Unassembled WGS sequence"/>
</dbReference>
<proteinExistence type="predicted"/>
<feature type="compositionally biased region" description="Basic and acidic residues" evidence="1">
    <location>
        <begin position="224"/>
        <end position="233"/>
    </location>
</feature>
<keyword evidence="3" id="KW-1185">Reference proteome</keyword>
<evidence type="ECO:0000256" key="1">
    <source>
        <dbReference type="SAM" id="MobiDB-lite"/>
    </source>
</evidence>
<evidence type="ECO:0000313" key="2">
    <source>
        <dbReference type="EMBL" id="KJL44535.1"/>
    </source>
</evidence>
<accession>A0A0M2HIB9</accession>
<name>A0A0M2HIB9_MICTR</name>
<gene>
    <name evidence="2" type="ORF">RS82_00707</name>
</gene>
<sequence>MKGEGGCLVQHGDERVGVVREAAEEEAVDGFAEAGQQAGAGGSAVDGDAAGAVRVGLDRRAEGAGHRGDVRVGGGLGGADRPDRLVGDDDRSLGRALEVGRELLDVRECRGGAAQVLGLADAEHRRDAVGQGGGGLGGGDGVGLVEQAAPLGVADLGDRDADLGQFGCGDLAGVGAGLVLRDVLRADEHPGAGERGEGGGDLQVRRDDEQPHGARGHGGVRGRALRDVGEPRARPLVPEVRLQADPDGDAGRSEVRSFA</sequence>
<organism evidence="2 3">
    <name type="scientific">Microbacterium trichothecenolyticum</name>
    <name type="common">Aureobacterium trichothecenolyticum</name>
    <dbReference type="NCBI Taxonomy" id="69370"/>
    <lineage>
        <taxon>Bacteria</taxon>
        <taxon>Bacillati</taxon>
        <taxon>Actinomycetota</taxon>
        <taxon>Actinomycetes</taxon>
        <taxon>Micrococcales</taxon>
        <taxon>Microbacteriaceae</taxon>
        <taxon>Microbacterium</taxon>
    </lineage>
</organism>
<dbReference type="AlphaFoldDB" id="A0A0M2HIB9"/>
<feature type="compositionally biased region" description="Basic and acidic residues" evidence="1">
    <location>
        <begin position="189"/>
        <end position="212"/>
    </location>
</feature>
<protein>
    <submittedName>
        <fullName evidence="2">Uncharacterized protein</fullName>
    </submittedName>
</protein>
<reference evidence="2 3" key="1">
    <citation type="submission" date="2015-02" db="EMBL/GenBank/DDBJ databases">
        <title>Draft genome sequences of ten Microbacterium spp. with emphasis on heavy metal contaminated environments.</title>
        <authorList>
            <person name="Corretto E."/>
        </authorList>
    </citation>
    <scope>NUCLEOTIDE SEQUENCE [LARGE SCALE GENOMIC DNA]</scope>
    <source>
        <strain evidence="2 3">DSM 8608</strain>
    </source>
</reference>
<feature type="region of interest" description="Disordered" evidence="1">
    <location>
        <begin position="189"/>
        <end position="259"/>
    </location>
</feature>